<dbReference type="PANTHER" id="PTHR19353:SF88">
    <property type="entry name" value="DELTA(5) FATTY ACID DESATURASE FAT-4"/>
    <property type="match status" value="1"/>
</dbReference>
<dbReference type="InterPro" id="IPR036400">
    <property type="entry name" value="Cyt_B5-like_heme/steroid_sf"/>
</dbReference>
<dbReference type="InterPro" id="IPR005804">
    <property type="entry name" value="FA_desaturase_dom"/>
</dbReference>
<evidence type="ECO:0000256" key="1">
    <source>
        <dbReference type="ARBA" id="ARBA00004141"/>
    </source>
</evidence>
<comment type="subcellular location">
    <subcellularLocation>
        <location evidence="1">Membrane</location>
        <topology evidence="1">Multi-pass membrane protein</topology>
    </subcellularLocation>
</comment>
<dbReference type="InterPro" id="IPR012171">
    <property type="entry name" value="Fatty_acid_desaturase"/>
</dbReference>
<dbReference type="SUPFAM" id="SSF55856">
    <property type="entry name" value="Cytochrome b5-like heme/steroid binding domain"/>
    <property type="match status" value="1"/>
</dbReference>
<dbReference type="Gene3D" id="3.10.120.10">
    <property type="entry name" value="Cytochrome b5-like heme/steroid binding domain"/>
    <property type="match status" value="1"/>
</dbReference>
<evidence type="ECO:0000256" key="2">
    <source>
        <dbReference type="ARBA" id="ARBA00009295"/>
    </source>
</evidence>
<dbReference type="CDD" id="cd03506">
    <property type="entry name" value="Delta6-FADS-like"/>
    <property type="match status" value="1"/>
</dbReference>
<dbReference type="GO" id="GO:0016717">
    <property type="term" value="F:oxidoreductase activity, acting on paired donors, with oxidation of a pair of donors resulting in the reduction of molecular oxygen to two molecules of water"/>
    <property type="evidence" value="ECO:0007669"/>
    <property type="project" value="TreeGrafter"/>
</dbReference>
<dbReference type="GO" id="GO:0016020">
    <property type="term" value="C:membrane"/>
    <property type="evidence" value="ECO:0007669"/>
    <property type="project" value="UniProtKB-SubCell"/>
</dbReference>
<dbReference type="Pfam" id="PF00487">
    <property type="entry name" value="FA_desaturase"/>
    <property type="match status" value="1"/>
</dbReference>
<feature type="domain" description="Fatty acid desaturase" evidence="9">
    <location>
        <begin position="116"/>
        <end position="374"/>
    </location>
</feature>
<evidence type="ECO:0000256" key="6">
    <source>
        <dbReference type="ARBA" id="ARBA00023098"/>
    </source>
</evidence>
<dbReference type="AlphaFoldDB" id="A0A6C0B2M2"/>
<dbReference type="EMBL" id="MN739056">
    <property type="protein sequence ID" value="QHS86467.1"/>
    <property type="molecule type" value="Genomic_DNA"/>
</dbReference>
<evidence type="ECO:0000313" key="10">
    <source>
        <dbReference type="EMBL" id="QHS86467.1"/>
    </source>
</evidence>
<keyword evidence="3 8" id="KW-0812">Transmembrane</keyword>
<feature type="transmembrane region" description="Helical" evidence="8">
    <location>
        <begin position="101"/>
        <end position="125"/>
    </location>
</feature>
<keyword evidence="5" id="KW-0560">Oxidoreductase</keyword>
<evidence type="ECO:0000256" key="4">
    <source>
        <dbReference type="ARBA" id="ARBA00022989"/>
    </source>
</evidence>
<reference evidence="10" key="1">
    <citation type="journal article" date="2020" name="Nature">
        <title>Giant virus diversity and host interactions through global metagenomics.</title>
        <authorList>
            <person name="Schulz F."/>
            <person name="Roux S."/>
            <person name="Paez-Espino D."/>
            <person name="Jungbluth S."/>
            <person name="Walsh D.A."/>
            <person name="Denef V.J."/>
            <person name="McMahon K.D."/>
            <person name="Konstantinidis K.T."/>
            <person name="Eloe-Fadrosh E.A."/>
            <person name="Kyrpides N.C."/>
            <person name="Woyke T."/>
        </authorList>
    </citation>
    <scope>NUCLEOTIDE SEQUENCE</scope>
    <source>
        <strain evidence="10">GVMAG-M-3300009187-29</strain>
    </source>
</reference>
<keyword evidence="7 8" id="KW-0472">Membrane</keyword>
<name>A0A6C0B2M2_9ZZZZ</name>
<evidence type="ECO:0000259" key="9">
    <source>
        <dbReference type="Pfam" id="PF00487"/>
    </source>
</evidence>
<comment type="similarity">
    <text evidence="2">Belongs to the fatty acid desaturase type 1 family.</text>
</comment>
<keyword evidence="6" id="KW-0443">Lipid metabolism</keyword>
<evidence type="ECO:0000256" key="8">
    <source>
        <dbReference type="SAM" id="Phobius"/>
    </source>
</evidence>
<dbReference type="GO" id="GO:0006629">
    <property type="term" value="P:lipid metabolic process"/>
    <property type="evidence" value="ECO:0007669"/>
    <property type="project" value="UniProtKB-KW"/>
</dbReference>
<dbReference type="PIRSF" id="PIRSF015921">
    <property type="entry name" value="FA_sphinglp_des"/>
    <property type="match status" value="1"/>
</dbReference>
<evidence type="ECO:0000256" key="7">
    <source>
        <dbReference type="ARBA" id="ARBA00023136"/>
    </source>
</evidence>
<evidence type="ECO:0000256" key="3">
    <source>
        <dbReference type="ARBA" id="ARBA00022692"/>
    </source>
</evidence>
<sequence>MSKIKIGDYTYDITNFKHPGGNVIYYYTEDQDATQAFEEFHYRSKKSELVLKSLPHVLTKSQNKDDKEMLDDFAIFRKSLEDRGIFQPNYLHISYRIAELVGIYLIAAFLLRYNVLVSIFLFGVFGGRCGWIQHEGGHNSLTGIIKVDKTIQNIFIGFGTFVDGSMWNSMHNKHHASPQKIGHDIDLDTAPFVAFYEGAMKNEPINKINKLWLKYQAYTFLPITSGVFVMLFWVLYLHPRKIIRDKNIAQALLVLSGHIIRISLFVEYANVSLNYALLYHLLALWITGIYLFGQFSLSHTFTPTVQENENPNWVRYAIEHTVDISPNNKLVGWTMGYLNNQVIHHLFPSMPQYRGPEVSKELVLFCKKWDIKYNIVTYAEAWSQMFKNLSHVGSKIADN</sequence>
<evidence type="ECO:0000256" key="5">
    <source>
        <dbReference type="ARBA" id="ARBA00023002"/>
    </source>
</evidence>
<keyword evidence="4 8" id="KW-1133">Transmembrane helix</keyword>
<feature type="transmembrane region" description="Helical" evidence="8">
    <location>
        <begin position="215"/>
        <end position="236"/>
    </location>
</feature>
<protein>
    <recommendedName>
        <fullName evidence="9">Fatty acid desaturase domain-containing protein</fullName>
    </recommendedName>
</protein>
<organism evidence="10">
    <name type="scientific">viral metagenome</name>
    <dbReference type="NCBI Taxonomy" id="1070528"/>
    <lineage>
        <taxon>unclassified sequences</taxon>
        <taxon>metagenomes</taxon>
        <taxon>organismal metagenomes</taxon>
    </lineage>
</organism>
<feature type="transmembrane region" description="Helical" evidence="8">
    <location>
        <begin position="272"/>
        <end position="292"/>
    </location>
</feature>
<dbReference type="PANTHER" id="PTHR19353">
    <property type="entry name" value="FATTY ACID DESATURASE 2"/>
    <property type="match status" value="1"/>
</dbReference>
<proteinExistence type="inferred from homology"/>
<accession>A0A6C0B2M2</accession>